<protein>
    <recommendedName>
        <fullName evidence="3">Cupin type-1 domain-containing protein</fullName>
    </recommendedName>
</protein>
<organism evidence="1 2">
    <name type="scientific">Dothidotthia symphoricarpi CBS 119687</name>
    <dbReference type="NCBI Taxonomy" id="1392245"/>
    <lineage>
        <taxon>Eukaryota</taxon>
        <taxon>Fungi</taxon>
        <taxon>Dikarya</taxon>
        <taxon>Ascomycota</taxon>
        <taxon>Pezizomycotina</taxon>
        <taxon>Dothideomycetes</taxon>
        <taxon>Pleosporomycetidae</taxon>
        <taxon>Pleosporales</taxon>
        <taxon>Dothidotthiaceae</taxon>
        <taxon>Dothidotthia</taxon>
    </lineage>
</organism>
<evidence type="ECO:0000313" key="2">
    <source>
        <dbReference type="Proteomes" id="UP000799771"/>
    </source>
</evidence>
<dbReference type="InterPro" id="IPR047121">
    <property type="entry name" value="YjiB-like"/>
</dbReference>
<accession>A0A6A5ZUN5</accession>
<evidence type="ECO:0008006" key="3">
    <source>
        <dbReference type="Google" id="ProtNLM"/>
    </source>
</evidence>
<dbReference type="RefSeq" id="XP_033517754.1">
    <property type="nucleotide sequence ID" value="XM_033669907.1"/>
</dbReference>
<dbReference type="Proteomes" id="UP000799771">
    <property type="component" value="Unassembled WGS sequence"/>
</dbReference>
<name>A0A6A5ZUN5_9PLEO</name>
<evidence type="ECO:0000313" key="1">
    <source>
        <dbReference type="EMBL" id="KAF2123360.1"/>
    </source>
</evidence>
<dbReference type="PANTHER" id="PTHR36448:SF3">
    <property type="entry name" value="CUPIN TYPE-2 DOMAIN-CONTAINING PROTEIN"/>
    <property type="match status" value="1"/>
</dbReference>
<sequence length="199" mass="21956">MPINVHTYTLPPTPLIPNFPYPLLHYPGLLKETITSLTFTQIQLLDLYAANGFGVTDAPDWAPGKYAAGERGAAGEKGGIEIQARLGDVFVVPAGVAHKTFLPVPRSGELAFYQPRDIAEGRAGEGGEEVERERRRFFEGGRVQGEFMMMGAYPVGKVWDFRAGGEDQREEVWRVRVPDRDPVLGDSEEGLVGLWREGV</sequence>
<dbReference type="AlphaFoldDB" id="A0A6A5ZUN5"/>
<proteinExistence type="predicted"/>
<dbReference type="GeneID" id="54410339"/>
<dbReference type="PANTHER" id="PTHR36448">
    <property type="entry name" value="BLR7373 PROTEIN"/>
    <property type="match status" value="1"/>
</dbReference>
<dbReference type="EMBL" id="ML977528">
    <property type="protein sequence ID" value="KAF2123360.1"/>
    <property type="molecule type" value="Genomic_DNA"/>
</dbReference>
<gene>
    <name evidence="1" type="ORF">P153DRAFT_380118</name>
</gene>
<keyword evidence="2" id="KW-1185">Reference proteome</keyword>
<reference evidence="1" key="1">
    <citation type="journal article" date="2020" name="Stud. Mycol.">
        <title>101 Dothideomycetes genomes: a test case for predicting lifestyles and emergence of pathogens.</title>
        <authorList>
            <person name="Haridas S."/>
            <person name="Albert R."/>
            <person name="Binder M."/>
            <person name="Bloem J."/>
            <person name="Labutti K."/>
            <person name="Salamov A."/>
            <person name="Andreopoulos B."/>
            <person name="Baker S."/>
            <person name="Barry K."/>
            <person name="Bills G."/>
            <person name="Bluhm B."/>
            <person name="Cannon C."/>
            <person name="Castanera R."/>
            <person name="Culley D."/>
            <person name="Daum C."/>
            <person name="Ezra D."/>
            <person name="Gonzalez J."/>
            <person name="Henrissat B."/>
            <person name="Kuo A."/>
            <person name="Liang C."/>
            <person name="Lipzen A."/>
            <person name="Lutzoni F."/>
            <person name="Magnuson J."/>
            <person name="Mondo S."/>
            <person name="Nolan M."/>
            <person name="Ohm R."/>
            <person name="Pangilinan J."/>
            <person name="Park H.-J."/>
            <person name="Ramirez L."/>
            <person name="Alfaro M."/>
            <person name="Sun H."/>
            <person name="Tritt A."/>
            <person name="Yoshinaga Y."/>
            <person name="Zwiers L.-H."/>
            <person name="Turgeon B."/>
            <person name="Goodwin S."/>
            <person name="Spatafora J."/>
            <person name="Crous P."/>
            <person name="Grigoriev I."/>
        </authorList>
    </citation>
    <scope>NUCLEOTIDE SEQUENCE</scope>
    <source>
        <strain evidence="1">CBS 119687</strain>
    </source>
</reference>
<dbReference type="OrthoDB" id="2446447at2759"/>